<evidence type="ECO:0000256" key="2">
    <source>
        <dbReference type="ARBA" id="ARBA00007330"/>
    </source>
</evidence>
<dbReference type="Proteomes" id="UP000264006">
    <property type="component" value="Chromosome"/>
</dbReference>
<evidence type="ECO:0000256" key="1">
    <source>
        <dbReference type="ARBA" id="ARBA00001974"/>
    </source>
</evidence>
<dbReference type="InterPro" id="IPR038299">
    <property type="entry name" value="DAO_C_sf"/>
</dbReference>
<protein>
    <submittedName>
        <fullName evidence="9">Glycerol-3-phosphate dehydrogenase</fullName>
    </submittedName>
</protein>
<dbReference type="Gene3D" id="1.10.8.870">
    <property type="entry name" value="Alpha-glycerophosphate oxidase, cap domain"/>
    <property type="match status" value="1"/>
</dbReference>
<dbReference type="KEGG" id="euz:DVS28_a0987"/>
<dbReference type="Gene3D" id="3.50.50.60">
    <property type="entry name" value="FAD/NAD(P)-binding domain"/>
    <property type="match status" value="1"/>
</dbReference>
<dbReference type="InterPro" id="IPR036188">
    <property type="entry name" value="FAD/NAD-bd_sf"/>
</dbReference>
<evidence type="ECO:0000256" key="6">
    <source>
        <dbReference type="ARBA" id="ARBA00023002"/>
    </source>
</evidence>
<reference evidence="9 10" key="1">
    <citation type="submission" date="2018-09" db="EMBL/GenBank/DDBJ databases">
        <title>Complete genome sequence of Euzebya sp. DY32-46 isolated from seawater of Pacific Ocean.</title>
        <authorList>
            <person name="Xu L."/>
            <person name="Wu Y.-H."/>
            <person name="Xu X.-W."/>
        </authorList>
    </citation>
    <scope>NUCLEOTIDE SEQUENCE [LARGE SCALE GENOMIC DNA]</scope>
    <source>
        <strain evidence="9 10">DY32-46</strain>
    </source>
</reference>
<evidence type="ECO:0000313" key="9">
    <source>
        <dbReference type="EMBL" id="AXV05688.1"/>
    </source>
</evidence>
<dbReference type="InterPro" id="IPR006076">
    <property type="entry name" value="FAD-dep_OxRdtase"/>
</dbReference>
<name>A0A346XTZ1_9ACTN</name>
<evidence type="ECO:0000259" key="7">
    <source>
        <dbReference type="Pfam" id="PF01266"/>
    </source>
</evidence>
<dbReference type="OrthoDB" id="9766796at2"/>
<dbReference type="AlphaFoldDB" id="A0A346XTZ1"/>
<dbReference type="PROSITE" id="PS00978">
    <property type="entry name" value="FAD_G3PDH_2"/>
    <property type="match status" value="1"/>
</dbReference>
<comment type="cofactor">
    <cofactor evidence="1">
        <name>FAD</name>
        <dbReference type="ChEBI" id="CHEBI:57692"/>
    </cofactor>
</comment>
<feature type="domain" description="FAD dependent oxidoreductase" evidence="7">
    <location>
        <begin position="29"/>
        <end position="353"/>
    </location>
</feature>
<keyword evidence="4" id="KW-0319">Glycerol metabolism</keyword>
<keyword evidence="10" id="KW-1185">Reference proteome</keyword>
<proteinExistence type="inferred from homology"/>
<evidence type="ECO:0000313" key="10">
    <source>
        <dbReference type="Proteomes" id="UP000264006"/>
    </source>
</evidence>
<gene>
    <name evidence="9" type="ORF">DVS28_a0987</name>
</gene>
<organism evidence="9 10">
    <name type="scientific">Euzebya pacifica</name>
    <dbReference type="NCBI Taxonomy" id="1608957"/>
    <lineage>
        <taxon>Bacteria</taxon>
        <taxon>Bacillati</taxon>
        <taxon>Actinomycetota</taxon>
        <taxon>Nitriliruptoria</taxon>
        <taxon>Euzebyales</taxon>
    </lineage>
</organism>
<feature type="domain" description="Alpha-glycerophosphate oxidase C-terminal" evidence="8">
    <location>
        <begin position="400"/>
        <end position="495"/>
    </location>
</feature>
<keyword evidence="3" id="KW-0285">Flavoprotein</keyword>
<dbReference type="PRINTS" id="PR01001">
    <property type="entry name" value="FADG3PDH"/>
</dbReference>
<comment type="similarity">
    <text evidence="2">Belongs to the FAD-dependent glycerol-3-phosphate dehydrogenase family.</text>
</comment>
<dbReference type="Pfam" id="PF16901">
    <property type="entry name" value="DAO_C"/>
    <property type="match status" value="1"/>
</dbReference>
<dbReference type="InterPro" id="IPR000447">
    <property type="entry name" value="G3P_DH_FAD-dep"/>
</dbReference>
<dbReference type="GO" id="GO:0006071">
    <property type="term" value="P:glycerol metabolic process"/>
    <property type="evidence" value="ECO:0007669"/>
    <property type="project" value="UniProtKB-KW"/>
</dbReference>
<evidence type="ECO:0000256" key="4">
    <source>
        <dbReference type="ARBA" id="ARBA00022798"/>
    </source>
</evidence>
<dbReference type="RefSeq" id="WP_114590458.1">
    <property type="nucleotide sequence ID" value="NZ_CP031165.1"/>
</dbReference>
<dbReference type="PANTHER" id="PTHR11985:SF35">
    <property type="entry name" value="ANAEROBIC GLYCEROL-3-PHOSPHATE DEHYDROGENASE SUBUNIT A"/>
    <property type="match status" value="1"/>
</dbReference>
<dbReference type="InterPro" id="IPR031656">
    <property type="entry name" value="DAO_C"/>
</dbReference>
<evidence type="ECO:0000256" key="5">
    <source>
        <dbReference type="ARBA" id="ARBA00022827"/>
    </source>
</evidence>
<dbReference type="PANTHER" id="PTHR11985">
    <property type="entry name" value="GLYCEROL-3-PHOSPHATE DEHYDROGENASE"/>
    <property type="match status" value="1"/>
</dbReference>
<keyword evidence="6" id="KW-0560">Oxidoreductase</keyword>
<dbReference type="EMBL" id="CP031165">
    <property type="protein sequence ID" value="AXV05688.1"/>
    <property type="molecule type" value="Genomic_DNA"/>
</dbReference>
<evidence type="ECO:0000259" key="8">
    <source>
        <dbReference type="Pfam" id="PF16901"/>
    </source>
</evidence>
<dbReference type="Gene3D" id="3.30.9.10">
    <property type="entry name" value="D-Amino Acid Oxidase, subunit A, domain 2"/>
    <property type="match status" value="1"/>
</dbReference>
<dbReference type="Pfam" id="PF01266">
    <property type="entry name" value="DAO"/>
    <property type="match status" value="1"/>
</dbReference>
<dbReference type="GO" id="GO:0046168">
    <property type="term" value="P:glycerol-3-phosphate catabolic process"/>
    <property type="evidence" value="ECO:0007669"/>
    <property type="project" value="TreeGrafter"/>
</dbReference>
<sequence length="506" mass="53372">MTAPLPPSALTADRRAADLARLADGWRPDVLVVGAGFTGAGIALDAATRGLEVAVVDRGDLANGTSRWSSKLAHGGLRYLAKGDVGLAHESAVERGRLMEHIAPHLTRSLPFVTPLNDGMPPSAGVLSGLGYVAGNALRIAAGTSSRTLPGPRWLTPQGVRDRVPAVGRSGLVGGWLNTDGQLVDDARLVVAIARTAAAFGAAVLTRVAAVEAHRDRAVLDIDGSRVDVRAGRVVVAAGAWSDTLDQRVRLRPSRGVHLVLDGAALRNPTAALSAPVPGHLNRFVFALPQPDGRIYLGLTDDPVDGDVPDESTVTPEERAFLLGAIERVLEQPIDPAHVVGGYGGYRPLVAGETEATSDLSRAHLVLDDGDGPLTIVGGKLTTYRHMAADVVDRLTDRPCTTARQPLVGALPRRRLDWVAARAWLVGRYGSEAEVLEDLIAADPTLGRRVLDHLPYLRAELVFAVQREGATTAGDLIDRRTRIGLVPADREAALPVAEALLDRSAG</sequence>
<dbReference type="SUPFAM" id="SSF51905">
    <property type="entry name" value="FAD/NAD(P)-binding domain"/>
    <property type="match status" value="1"/>
</dbReference>
<dbReference type="GO" id="GO:0004368">
    <property type="term" value="F:glycerol-3-phosphate dehydrogenase (quinone) activity"/>
    <property type="evidence" value="ECO:0007669"/>
    <property type="project" value="InterPro"/>
</dbReference>
<evidence type="ECO:0000256" key="3">
    <source>
        <dbReference type="ARBA" id="ARBA00022630"/>
    </source>
</evidence>
<accession>A0A346XTZ1</accession>
<keyword evidence="5" id="KW-0274">FAD</keyword>